<protein>
    <submittedName>
        <fullName evidence="1">Uncharacterized protein</fullName>
    </submittedName>
</protein>
<gene>
    <name evidence="1" type="ORF">GAK30_02984</name>
</gene>
<comment type="caution">
    <text evidence="1">The sequence shown here is derived from an EMBL/GenBank/DDBJ whole genome shotgun (WGS) entry which is preliminary data.</text>
</comment>
<reference evidence="2" key="1">
    <citation type="journal article" date="2020" name="MBio">
        <title>Horizontal gene transfer to a defensive symbiont with a reduced genome amongst a multipartite beetle microbiome.</title>
        <authorList>
            <person name="Waterworth S.C."/>
            <person name="Florez L.V."/>
            <person name="Rees E.R."/>
            <person name="Hertweck C."/>
            <person name="Kaltenpoth M."/>
            <person name="Kwan J.C."/>
        </authorList>
    </citation>
    <scope>NUCLEOTIDE SEQUENCE [LARGE SCALE GENOMIC DNA]</scope>
</reference>
<accession>A0A7V8FM28</accession>
<name>A0A7V8FM28_9BURK</name>
<dbReference type="Proteomes" id="UP000461670">
    <property type="component" value="Unassembled WGS sequence"/>
</dbReference>
<evidence type="ECO:0000313" key="1">
    <source>
        <dbReference type="EMBL" id="KAF1019668.1"/>
    </source>
</evidence>
<sequence>MLGCFFARKAPPEVEFLLRVLDTSDIGSLSEMYGEARDGFKNPELMAAVNKRMTECLAPARKEGGGT</sequence>
<evidence type="ECO:0000313" key="2">
    <source>
        <dbReference type="Proteomes" id="UP000461670"/>
    </source>
</evidence>
<proteinExistence type="predicted"/>
<dbReference type="EMBL" id="WNDQ01000050">
    <property type="protein sequence ID" value="KAF1019668.1"/>
    <property type="molecule type" value="Genomic_DNA"/>
</dbReference>
<organism evidence="1 2">
    <name type="scientific">Paracidovorax wautersii</name>
    <dbReference type="NCBI Taxonomy" id="1177982"/>
    <lineage>
        <taxon>Bacteria</taxon>
        <taxon>Pseudomonadati</taxon>
        <taxon>Pseudomonadota</taxon>
        <taxon>Betaproteobacteria</taxon>
        <taxon>Burkholderiales</taxon>
        <taxon>Comamonadaceae</taxon>
        <taxon>Paracidovorax</taxon>
    </lineage>
</organism>
<dbReference type="AlphaFoldDB" id="A0A7V8FM28"/>